<gene>
    <name evidence="1" type="ORF">F5891DRAFT_288727</name>
</gene>
<protein>
    <submittedName>
        <fullName evidence="1">Uncharacterized protein</fullName>
    </submittedName>
</protein>
<comment type="caution">
    <text evidence="1">The sequence shown here is derived from an EMBL/GenBank/DDBJ whole genome shotgun (WGS) entry which is preliminary data.</text>
</comment>
<dbReference type="GeneID" id="64665519"/>
<organism evidence="1 2">
    <name type="scientific">Suillus fuscotomentosus</name>
    <dbReference type="NCBI Taxonomy" id="1912939"/>
    <lineage>
        <taxon>Eukaryota</taxon>
        <taxon>Fungi</taxon>
        <taxon>Dikarya</taxon>
        <taxon>Basidiomycota</taxon>
        <taxon>Agaricomycotina</taxon>
        <taxon>Agaricomycetes</taxon>
        <taxon>Agaricomycetidae</taxon>
        <taxon>Boletales</taxon>
        <taxon>Suillineae</taxon>
        <taxon>Suillaceae</taxon>
        <taxon>Suillus</taxon>
    </lineage>
</organism>
<evidence type="ECO:0000313" key="1">
    <source>
        <dbReference type="EMBL" id="KAG1900805.1"/>
    </source>
</evidence>
<evidence type="ECO:0000313" key="2">
    <source>
        <dbReference type="Proteomes" id="UP001195769"/>
    </source>
</evidence>
<dbReference type="RefSeq" id="XP_041226381.1">
    <property type="nucleotide sequence ID" value="XM_041371221.1"/>
</dbReference>
<dbReference type="EMBL" id="JABBWK010000025">
    <property type="protein sequence ID" value="KAG1900805.1"/>
    <property type="molecule type" value="Genomic_DNA"/>
</dbReference>
<dbReference type="Proteomes" id="UP001195769">
    <property type="component" value="Unassembled WGS sequence"/>
</dbReference>
<reference evidence="1" key="1">
    <citation type="journal article" date="2020" name="New Phytol.">
        <title>Comparative genomics reveals dynamic genome evolution in host specialist ectomycorrhizal fungi.</title>
        <authorList>
            <person name="Lofgren L.A."/>
            <person name="Nguyen N.H."/>
            <person name="Vilgalys R."/>
            <person name="Ruytinx J."/>
            <person name="Liao H.L."/>
            <person name="Branco S."/>
            <person name="Kuo A."/>
            <person name="LaButti K."/>
            <person name="Lipzen A."/>
            <person name="Andreopoulos W."/>
            <person name="Pangilinan J."/>
            <person name="Riley R."/>
            <person name="Hundley H."/>
            <person name="Na H."/>
            <person name="Barry K."/>
            <person name="Grigoriev I.V."/>
            <person name="Stajich J.E."/>
            <person name="Kennedy P.G."/>
        </authorList>
    </citation>
    <scope>NUCLEOTIDE SEQUENCE</scope>
    <source>
        <strain evidence="1">FC203</strain>
    </source>
</reference>
<keyword evidence="2" id="KW-1185">Reference proteome</keyword>
<proteinExistence type="predicted"/>
<name>A0AAD4E6T3_9AGAM</name>
<sequence>MTTTISTCCPITQTTLALNNHAIDALLQQPETLTLGDDASQSSKLQLLHNTNVFPLDGPSQSPEFQLQSTLHDNTIEMLLQNMGALSLDNDLFQSQPQHIPHDDTINNLLQKFQVFTLDDSPNHSLGPRHLHCNTPYAMTLPSYYEILHLLLTIVVLSPRNFDYDTPYTMMLSIPYLEMWNLLFSTALPRSRQNFRQNTPH</sequence>
<dbReference type="AlphaFoldDB" id="A0AAD4E6T3"/>
<accession>A0AAD4E6T3</accession>